<sequence length="97" mass="10298">MHLVQSESTKSSERINPSLPAFPPPAGALFNYGLSQVNDAVPAVVPIPTYNNLGATSIFARPPLEVSPHGFIFGVDQRSMFESLGNPNASGISREST</sequence>
<dbReference type="OrthoDB" id="165342at2759"/>
<evidence type="ECO:0000313" key="2">
    <source>
        <dbReference type="Proteomes" id="UP000828251"/>
    </source>
</evidence>
<accession>A0A9D3ZW84</accession>
<keyword evidence="2" id="KW-1185">Reference proteome</keyword>
<protein>
    <submittedName>
        <fullName evidence="1">Uncharacterized protein</fullName>
    </submittedName>
</protein>
<evidence type="ECO:0000313" key="1">
    <source>
        <dbReference type="EMBL" id="KAH1073140.1"/>
    </source>
</evidence>
<gene>
    <name evidence="1" type="ORF">J1N35_025468</name>
</gene>
<name>A0A9D3ZW84_9ROSI</name>
<proteinExistence type="predicted"/>
<comment type="caution">
    <text evidence="1">The sequence shown here is derived from an EMBL/GenBank/DDBJ whole genome shotgun (WGS) entry which is preliminary data.</text>
</comment>
<dbReference type="Proteomes" id="UP000828251">
    <property type="component" value="Unassembled WGS sequence"/>
</dbReference>
<dbReference type="AlphaFoldDB" id="A0A9D3ZW84"/>
<organism evidence="1 2">
    <name type="scientific">Gossypium stocksii</name>
    <dbReference type="NCBI Taxonomy" id="47602"/>
    <lineage>
        <taxon>Eukaryota</taxon>
        <taxon>Viridiplantae</taxon>
        <taxon>Streptophyta</taxon>
        <taxon>Embryophyta</taxon>
        <taxon>Tracheophyta</taxon>
        <taxon>Spermatophyta</taxon>
        <taxon>Magnoliopsida</taxon>
        <taxon>eudicotyledons</taxon>
        <taxon>Gunneridae</taxon>
        <taxon>Pentapetalae</taxon>
        <taxon>rosids</taxon>
        <taxon>malvids</taxon>
        <taxon>Malvales</taxon>
        <taxon>Malvaceae</taxon>
        <taxon>Malvoideae</taxon>
        <taxon>Gossypium</taxon>
    </lineage>
</organism>
<dbReference type="EMBL" id="JAIQCV010000008">
    <property type="protein sequence ID" value="KAH1073140.1"/>
    <property type="molecule type" value="Genomic_DNA"/>
</dbReference>
<reference evidence="1 2" key="1">
    <citation type="journal article" date="2021" name="Plant Biotechnol. J.">
        <title>Multi-omics assisted identification of the key and species-specific regulatory components of drought-tolerant mechanisms in Gossypium stocksii.</title>
        <authorList>
            <person name="Yu D."/>
            <person name="Ke L."/>
            <person name="Zhang D."/>
            <person name="Wu Y."/>
            <person name="Sun Y."/>
            <person name="Mei J."/>
            <person name="Sun J."/>
            <person name="Sun Y."/>
        </authorList>
    </citation>
    <scope>NUCLEOTIDE SEQUENCE [LARGE SCALE GENOMIC DNA]</scope>
    <source>
        <strain evidence="2">cv. E1</strain>
        <tissue evidence="1">Leaf</tissue>
    </source>
</reference>